<feature type="domain" description="Transglutaminase-like" evidence="1">
    <location>
        <begin position="181"/>
        <end position="251"/>
    </location>
</feature>
<dbReference type="Proteomes" id="UP000503483">
    <property type="component" value="Chromosome"/>
</dbReference>
<dbReference type="SMART" id="SM00460">
    <property type="entry name" value="TGc"/>
    <property type="match status" value="1"/>
</dbReference>
<accession>A0A6M8EEM0</accession>
<dbReference type="InterPro" id="IPR002931">
    <property type="entry name" value="Transglutaminase-like"/>
</dbReference>
<dbReference type="Pfam" id="PF01841">
    <property type="entry name" value="Transglut_core"/>
    <property type="match status" value="1"/>
</dbReference>
<proteinExistence type="predicted"/>
<keyword evidence="3" id="KW-1185">Reference proteome</keyword>
<dbReference type="SUPFAM" id="SSF54001">
    <property type="entry name" value="Cysteine proteinases"/>
    <property type="match status" value="1"/>
</dbReference>
<dbReference type="InterPro" id="IPR038765">
    <property type="entry name" value="Papain-like_cys_pep_sf"/>
</dbReference>
<dbReference type="RefSeq" id="WP_172128367.1">
    <property type="nucleotide sequence ID" value="NZ_CP042652.1"/>
</dbReference>
<dbReference type="PANTHER" id="PTHR33490">
    <property type="entry name" value="BLR5614 PROTEIN-RELATED"/>
    <property type="match status" value="1"/>
</dbReference>
<name>A0A6M8EEM0_9BACT</name>
<sequence>MIYEIYHETKFEYGAIVTFSHNIARLKPKTCLTQTLLEYNLNISPKPYETNEFVDYFENTNNFMLIRESHKSLIVTAISKVERINSAIYEHIKKLQEVKITFKEAKDRLAKFNSEDVFAKQYLFETDSIPTASDDIKAYVLESFNDNKNLFESINEFMKRIFTDFKFVSGFSDVTTPIETIFREKKGVCQDFAQFAISSLRSIGIPTRYVSGYLETLPPEGKEKLFGADASHAWFSAYIPGFGWADFDPTNNKIPNEEYIILGYGRDYLDIAPLKGVVQSSGNSILGVKVNVQRVEEKQTISAQESQVQQIQFQSQTNQF</sequence>
<protein>
    <submittedName>
        <fullName evidence="2">Transglutaminase family protein</fullName>
    </submittedName>
</protein>
<organism evidence="2 3">
    <name type="scientific">Arcobacter acticola</name>
    <dbReference type="NCBI Taxonomy" id="1849015"/>
    <lineage>
        <taxon>Bacteria</taxon>
        <taxon>Pseudomonadati</taxon>
        <taxon>Campylobacterota</taxon>
        <taxon>Epsilonproteobacteria</taxon>
        <taxon>Campylobacterales</taxon>
        <taxon>Arcobacteraceae</taxon>
        <taxon>Arcobacter</taxon>
    </lineage>
</organism>
<dbReference type="KEGG" id="paco:AACT_3001"/>
<gene>
    <name evidence="2" type="ORF">AACT_3001</name>
</gene>
<dbReference type="Gene3D" id="3.10.620.30">
    <property type="match status" value="1"/>
</dbReference>
<dbReference type="PANTHER" id="PTHR33490:SF7">
    <property type="entry name" value="BLR2979 PROTEIN"/>
    <property type="match status" value="1"/>
</dbReference>
<evidence type="ECO:0000259" key="1">
    <source>
        <dbReference type="SMART" id="SM00460"/>
    </source>
</evidence>
<reference evidence="2 3" key="1">
    <citation type="submission" date="2019-08" db="EMBL/GenBank/DDBJ databases">
        <title>Complete genome sequence of Arcobacter acticola.</title>
        <authorList>
            <person name="Miller W."/>
        </authorList>
    </citation>
    <scope>NUCLEOTIDE SEQUENCE [LARGE SCALE GENOMIC DNA]</scope>
    <source>
        <strain evidence="2 3">KCTC 52212</strain>
    </source>
</reference>
<dbReference type="Pfam" id="PF08379">
    <property type="entry name" value="Bact_transglu_N"/>
    <property type="match status" value="1"/>
</dbReference>
<dbReference type="EMBL" id="CP042652">
    <property type="protein sequence ID" value="QKE30053.1"/>
    <property type="molecule type" value="Genomic_DNA"/>
</dbReference>
<evidence type="ECO:0000313" key="2">
    <source>
        <dbReference type="EMBL" id="QKE30053.1"/>
    </source>
</evidence>
<dbReference type="InterPro" id="IPR013589">
    <property type="entry name" value="Bac_transglu_N"/>
</dbReference>
<dbReference type="AlphaFoldDB" id="A0A6M8EEM0"/>
<evidence type="ECO:0000313" key="3">
    <source>
        <dbReference type="Proteomes" id="UP000503483"/>
    </source>
</evidence>